<organism evidence="2 3">
    <name type="scientific">Stieleria bergensis</name>
    <dbReference type="NCBI Taxonomy" id="2528025"/>
    <lineage>
        <taxon>Bacteria</taxon>
        <taxon>Pseudomonadati</taxon>
        <taxon>Planctomycetota</taxon>
        <taxon>Planctomycetia</taxon>
        <taxon>Pirellulales</taxon>
        <taxon>Pirellulaceae</taxon>
        <taxon>Stieleria</taxon>
    </lineage>
</organism>
<protein>
    <submittedName>
        <fullName evidence="2">Uncharacterized protein</fullName>
    </submittedName>
</protein>
<accession>A0A517SU30</accession>
<dbReference type="Proteomes" id="UP000315003">
    <property type="component" value="Chromosome"/>
</dbReference>
<dbReference type="RefSeq" id="WP_145271570.1">
    <property type="nucleotide sequence ID" value="NZ_CP036272.1"/>
</dbReference>
<evidence type="ECO:0000313" key="2">
    <source>
        <dbReference type="EMBL" id="QDT59593.1"/>
    </source>
</evidence>
<feature type="region of interest" description="Disordered" evidence="1">
    <location>
        <begin position="38"/>
        <end position="65"/>
    </location>
</feature>
<dbReference type="AlphaFoldDB" id="A0A517SU30"/>
<dbReference type="EMBL" id="CP036272">
    <property type="protein sequence ID" value="QDT59593.1"/>
    <property type="molecule type" value="Genomic_DNA"/>
</dbReference>
<evidence type="ECO:0000256" key="1">
    <source>
        <dbReference type="SAM" id="MobiDB-lite"/>
    </source>
</evidence>
<sequence length="65" mass="6688">MLKSTNTAGESLLTIASVHGLTERVRVGTDGVVPMLQVSSTDQRASSSSAGKQQDVAATSKQKNG</sequence>
<reference evidence="2 3" key="1">
    <citation type="submission" date="2019-02" db="EMBL/GenBank/DDBJ databases">
        <title>Deep-cultivation of Planctomycetes and their phenomic and genomic characterization uncovers novel biology.</title>
        <authorList>
            <person name="Wiegand S."/>
            <person name="Jogler M."/>
            <person name="Boedeker C."/>
            <person name="Pinto D."/>
            <person name="Vollmers J."/>
            <person name="Rivas-Marin E."/>
            <person name="Kohn T."/>
            <person name="Peeters S.H."/>
            <person name="Heuer A."/>
            <person name="Rast P."/>
            <person name="Oberbeckmann S."/>
            <person name="Bunk B."/>
            <person name="Jeske O."/>
            <person name="Meyerdierks A."/>
            <person name="Storesund J.E."/>
            <person name="Kallscheuer N."/>
            <person name="Luecker S."/>
            <person name="Lage O.M."/>
            <person name="Pohl T."/>
            <person name="Merkel B.J."/>
            <person name="Hornburger P."/>
            <person name="Mueller R.-W."/>
            <person name="Bruemmer F."/>
            <person name="Labrenz M."/>
            <person name="Spormann A.M."/>
            <person name="Op den Camp H."/>
            <person name="Overmann J."/>
            <person name="Amann R."/>
            <person name="Jetten M.S.M."/>
            <person name="Mascher T."/>
            <person name="Medema M.H."/>
            <person name="Devos D.P."/>
            <person name="Kaster A.-K."/>
            <person name="Ovreas L."/>
            <person name="Rohde M."/>
            <person name="Galperin M.Y."/>
            <person name="Jogler C."/>
        </authorList>
    </citation>
    <scope>NUCLEOTIDE SEQUENCE [LARGE SCALE GENOMIC DNA]</scope>
    <source>
        <strain evidence="2 3">SV_7m_r</strain>
    </source>
</reference>
<evidence type="ECO:0000313" key="3">
    <source>
        <dbReference type="Proteomes" id="UP000315003"/>
    </source>
</evidence>
<name>A0A517SU30_9BACT</name>
<feature type="compositionally biased region" description="Low complexity" evidence="1">
    <location>
        <begin position="39"/>
        <end position="49"/>
    </location>
</feature>
<proteinExistence type="predicted"/>
<feature type="compositionally biased region" description="Polar residues" evidence="1">
    <location>
        <begin position="50"/>
        <end position="65"/>
    </location>
</feature>
<gene>
    <name evidence="2" type="ORF">SV7mr_21020</name>
</gene>
<keyword evidence="3" id="KW-1185">Reference proteome</keyword>